<feature type="chain" id="PRO_5022919500" evidence="2">
    <location>
        <begin position="18"/>
        <end position="382"/>
    </location>
</feature>
<evidence type="ECO:0000256" key="2">
    <source>
        <dbReference type="SAM" id="SignalP"/>
    </source>
</evidence>
<dbReference type="RefSeq" id="WP_147015101.1">
    <property type="nucleotide sequence ID" value="NZ_VORB01000009.1"/>
</dbReference>
<evidence type="ECO:0000256" key="1">
    <source>
        <dbReference type="SAM" id="MobiDB-lite"/>
    </source>
</evidence>
<dbReference type="Proteomes" id="UP000321168">
    <property type="component" value="Unassembled WGS sequence"/>
</dbReference>
<gene>
    <name evidence="3" type="ORF">FRX97_10135</name>
</gene>
<accession>A0A5C6UUB5</accession>
<reference evidence="3 4" key="1">
    <citation type="submission" date="2019-08" db="EMBL/GenBank/DDBJ databases">
        <title>Genome of Luteibaculum oceani JCM 18817.</title>
        <authorList>
            <person name="Bowman J.P."/>
        </authorList>
    </citation>
    <scope>NUCLEOTIDE SEQUENCE [LARGE SCALE GENOMIC DNA]</scope>
    <source>
        <strain evidence="3 4">JCM 18817</strain>
    </source>
</reference>
<feature type="signal peptide" evidence="2">
    <location>
        <begin position="1"/>
        <end position="17"/>
    </location>
</feature>
<sequence>MKKLTLLTALFSAVAFTACQPDEKPQTSTPTAPSTYSFTRNGESTVSYTGQEERIAMLTAIGSYLGNVNTGGTVNASQLKDMFANSNGAFATEGYSKQLKNKCASVEDAAFYEAWFEKTDSISKLQATAANGKAGLLLKEGSSSGYLFDENGLEPRQIILKGLMGSVFYYQTVEHYLSVNILADDNNNIVEGKNYTQMEHHYDEAFGYLGIAPDLSNADTDPKDQTRVNFWGEYVVKRHVANDSYNMPGINERLLNALIKGRHAIVLKQYDNRDAAIAEISIILEQVCANNALAYLEDAKDDTDVAARLHHLSEAVGFMIAMEGHRDGAISEALFPRKSNQAKVDSALAIVGLNSNLWEVSNSDIDMAITHLVEAFGNNPLK</sequence>
<proteinExistence type="predicted"/>
<dbReference type="EMBL" id="VORB01000009">
    <property type="protein sequence ID" value="TXC76963.1"/>
    <property type="molecule type" value="Genomic_DNA"/>
</dbReference>
<organism evidence="3 4">
    <name type="scientific">Luteibaculum oceani</name>
    <dbReference type="NCBI Taxonomy" id="1294296"/>
    <lineage>
        <taxon>Bacteria</taxon>
        <taxon>Pseudomonadati</taxon>
        <taxon>Bacteroidota</taxon>
        <taxon>Flavobacteriia</taxon>
        <taxon>Flavobacteriales</taxon>
        <taxon>Luteibaculaceae</taxon>
        <taxon>Luteibaculum</taxon>
    </lineage>
</organism>
<evidence type="ECO:0000313" key="3">
    <source>
        <dbReference type="EMBL" id="TXC76963.1"/>
    </source>
</evidence>
<comment type="caution">
    <text evidence="3">The sequence shown here is derived from an EMBL/GenBank/DDBJ whole genome shotgun (WGS) entry which is preliminary data.</text>
</comment>
<keyword evidence="2" id="KW-0732">Signal</keyword>
<feature type="region of interest" description="Disordered" evidence="1">
    <location>
        <begin position="21"/>
        <end position="44"/>
    </location>
</feature>
<feature type="compositionally biased region" description="Polar residues" evidence="1">
    <location>
        <begin position="26"/>
        <end position="44"/>
    </location>
</feature>
<protein>
    <submittedName>
        <fullName evidence="3">DUF4856 domain-containing protein</fullName>
    </submittedName>
</protein>
<dbReference type="PROSITE" id="PS51257">
    <property type="entry name" value="PROKAR_LIPOPROTEIN"/>
    <property type="match status" value="1"/>
</dbReference>
<evidence type="ECO:0000313" key="4">
    <source>
        <dbReference type="Proteomes" id="UP000321168"/>
    </source>
</evidence>
<dbReference type="AlphaFoldDB" id="A0A5C6UUB5"/>
<keyword evidence="4" id="KW-1185">Reference proteome</keyword>
<dbReference type="InterPro" id="IPR032331">
    <property type="entry name" value="DUF4856"/>
</dbReference>
<name>A0A5C6UUB5_9FLAO</name>
<dbReference type="OrthoDB" id="5498726at2"/>
<dbReference type="Pfam" id="PF16148">
    <property type="entry name" value="DUF4856"/>
    <property type="match status" value="1"/>
</dbReference>